<reference evidence="8" key="1">
    <citation type="journal article" date="2019" name="Int. J. Syst. Evol. Microbiol.">
        <title>The Global Catalogue of Microorganisms (GCM) 10K type strain sequencing project: providing services to taxonomists for standard genome sequencing and annotation.</title>
        <authorList>
            <consortium name="The Broad Institute Genomics Platform"/>
            <consortium name="The Broad Institute Genome Sequencing Center for Infectious Disease"/>
            <person name="Wu L."/>
            <person name="Ma J."/>
        </authorList>
    </citation>
    <scope>NUCLEOTIDE SEQUENCE [LARGE SCALE GENOMIC DNA]</scope>
    <source>
        <strain evidence="8">CCUG 56698</strain>
    </source>
</reference>
<dbReference type="PROSITE" id="PS51257">
    <property type="entry name" value="PROKAR_LIPOPROTEIN"/>
    <property type="match status" value="1"/>
</dbReference>
<dbReference type="InterPro" id="IPR001638">
    <property type="entry name" value="Solute-binding_3/MltF_N"/>
</dbReference>
<dbReference type="PANTHER" id="PTHR35936">
    <property type="entry name" value="MEMBRANE-BOUND LYTIC MUREIN TRANSGLYCOSYLASE F"/>
    <property type="match status" value="1"/>
</dbReference>
<evidence type="ECO:0000256" key="4">
    <source>
        <dbReference type="RuleBase" id="RU003744"/>
    </source>
</evidence>
<keyword evidence="3 5" id="KW-0732">Signal</keyword>
<accession>A0ABW2SKY8</accession>
<evidence type="ECO:0000256" key="3">
    <source>
        <dbReference type="ARBA" id="ARBA00022729"/>
    </source>
</evidence>
<dbReference type="InterPro" id="IPR018313">
    <property type="entry name" value="SBP_3_CS"/>
</dbReference>
<evidence type="ECO:0000313" key="7">
    <source>
        <dbReference type="EMBL" id="MFC7580534.1"/>
    </source>
</evidence>
<dbReference type="PROSITE" id="PS01039">
    <property type="entry name" value="SBP_BACTERIAL_3"/>
    <property type="match status" value="1"/>
</dbReference>
<dbReference type="SUPFAM" id="SSF53850">
    <property type="entry name" value="Periplasmic binding protein-like II"/>
    <property type="match status" value="1"/>
</dbReference>
<comment type="caution">
    <text evidence="7">The sequence shown here is derived from an EMBL/GenBank/DDBJ whole genome shotgun (WGS) entry which is preliminary data.</text>
</comment>
<sequence length="317" mass="32248">MRTRSAVLVPAAIAALALAGCSDPGDAASGSSSVAASGESDAATPAASVTPFDVTALSEVPEVSSLVPDSLKESGVLRNGASADYAPGEFMDTDGQTPIGYDVDLIKALAVVMGLNEGTTTHAEFPTIIPALGSKFDVGASSFTITAEREEQANMVSYVEVGSAYAVAAGNPKGFDPTDPCGTTLGVQNGTYQQEYAQTLSDQCTADGKEAISIMPLDLQTDVATKVIGGQYDATLADSTVIGYTVELSGGKLEQVGDVIESAPQGIAVAKDDEQLAKAVQAGVQYLMDNGYLTQILGAYGAEDAALTTADLNPAVD</sequence>
<dbReference type="Proteomes" id="UP001596527">
    <property type="component" value="Unassembled WGS sequence"/>
</dbReference>
<evidence type="ECO:0000256" key="5">
    <source>
        <dbReference type="SAM" id="SignalP"/>
    </source>
</evidence>
<comment type="subcellular location">
    <subcellularLocation>
        <location evidence="1">Cell envelope</location>
    </subcellularLocation>
</comment>
<keyword evidence="8" id="KW-1185">Reference proteome</keyword>
<evidence type="ECO:0000259" key="6">
    <source>
        <dbReference type="SMART" id="SM00062"/>
    </source>
</evidence>
<dbReference type="Gene3D" id="3.40.190.10">
    <property type="entry name" value="Periplasmic binding protein-like II"/>
    <property type="match status" value="2"/>
</dbReference>
<dbReference type="RefSeq" id="WP_380972652.1">
    <property type="nucleotide sequence ID" value="NZ_JBHTEF010000001.1"/>
</dbReference>
<comment type="similarity">
    <text evidence="2 4">Belongs to the bacterial solute-binding protein 3 family.</text>
</comment>
<dbReference type="EMBL" id="JBHTEF010000001">
    <property type="protein sequence ID" value="MFC7580534.1"/>
    <property type="molecule type" value="Genomic_DNA"/>
</dbReference>
<dbReference type="PANTHER" id="PTHR35936:SF17">
    <property type="entry name" value="ARGININE-BINDING EXTRACELLULAR PROTEIN ARTP"/>
    <property type="match status" value="1"/>
</dbReference>
<gene>
    <name evidence="7" type="ORF">ACFQWG_04800</name>
</gene>
<evidence type="ECO:0000256" key="2">
    <source>
        <dbReference type="ARBA" id="ARBA00010333"/>
    </source>
</evidence>
<protein>
    <submittedName>
        <fullName evidence="7">ABC transporter substrate-binding protein</fullName>
    </submittedName>
</protein>
<evidence type="ECO:0000256" key="1">
    <source>
        <dbReference type="ARBA" id="ARBA00004196"/>
    </source>
</evidence>
<dbReference type="SMART" id="SM00062">
    <property type="entry name" value="PBPb"/>
    <property type="match status" value="1"/>
</dbReference>
<feature type="signal peptide" evidence="5">
    <location>
        <begin position="1"/>
        <end position="19"/>
    </location>
</feature>
<dbReference type="CDD" id="cd01004">
    <property type="entry name" value="PBP2_MidA_like"/>
    <property type="match status" value="1"/>
</dbReference>
<feature type="domain" description="Solute-binding protein family 3/N-terminal" evidence="6">
    <location>
        <begin position="76"/>
        <end position="304"/>
    </location>
</feature>
<name>A0ABW2SKY8_9ACTO</name>
<organism evidence="7 8">
    <name type="scientific">Schaalia naturae</name>
    <dbReference type="NCBI Taxonomy" id="635203"/>
    <lineage>
        <taxon>Bacteria</taxon>
        <taxon>Bacillati</taxon>
        <taxon>Actinomycetota</taxon>
        <taxon>Actinomycetes</taxon>
        <taxon>Actinomycetales</taxon>
        <taxon>Actinomycetaceae</taxon>
        <taxon>Schaalia</taxon>
    </lineage>
</organism>
<proteinExistence type="inferred from homology"/>
<evidence type="ECO:0000313" key="8">
    <source>
        <dbReference type="Proteomes" id="UP001596527"/>
    </source>
</evidence>
<feature type="chain" id="PRO_5045103596" evidence="5">
    <location>
        <begin position="20"/>
        <end position="317"/>
    </location>
</feature>
<dbReference type="Pfam" id="PF00497">
    <property type="entry name" value="SBP_bac_3"/>
    <property type="match status" value="1"/>
</dbReference>